<protein>
    <submittedName>
        <fullName evidence="2">Uncharacterized membrane protein</fullName>
    </submittedName>
</protein>
<dbReference type="Proteomes" id="UP000184513">
    <property type="component" value="Unassembled WGS sequence"/>
</dbReference>
<proteinExistence type="predicted"/>
<keyword evidence="1" id="KW-0812">Transmembrane</keyword>
<feature type="transmembrane region" description="Helical" evidence="1">
    <location>
        <begin position="7"/>
        <end position="33"/>
    </location>
</feature>
<keyword evidence="3" id="KW-1185">Reference proteome</keyword>
<gene>
    <name evidence="2" type="ORF">SAMN04488057_102133</name>
</gene>
<dbReference type="RefSeq" id="WP_073091981.1">
    <property type="nucleotide sequence ID" value="NZ_FRCY01000002.1"/>
</dbReference>
<feature type="transmembrane region" description="Helical" evidence="1">
    <location>
        <begin position="53"/>
        <end position="76"/>
    </location>
</feature>
<reference evidence="2 3" key="1">
    <citation type="submission" date="2016-11" db="EMBL/GenBank/DDBJ databases">
        <authorList>
            <person name="Jaros S."/>
            <person name="Januszkiewicz K."/>
            <person name="Wedrychowicz H."/>
        </authorList>
    </citation>
    <scope>NUCLEOTIDE SEQUENCE [LARGE SCALE GENOMIC DNA]</scope>
    <source>
        <strain evidence="2 3">CGMCC 1.6102</strain>
    </source>
</reference>
<name>A0A1M7JRW0_9BACT</name>
<keyword evidence="1" id="KW-0472">Membrane</keyword>
<evidence type="ECO:0000313" key="2">
    <source>
        <dbReference type="EMBL" id="SHM55635.1"/>
    </source>
</evidence>
<dbReference type="EMBL" id="FRCY01000002">
    <property type="protein sequence ID" value="SHM55635.1"/>
    <property type="molecule type" value="Genomic_DNA"/>
</dbReference>
<dbReference type="AlphaFoldDB" id="A0A1M7JRW0"/>
<keyword evidence="1" id="KW-1133">Transmembrane helix</keyword>
<dbReference type="Pfam" id="PF08592">
    <property type="entry name" value="Anthrone_oxy"/>
    <property type="match status" value="1"/>
</dbReference>
<dbReference type="STRING" id="388280.SAMN04488057_102133"/>
<evidence type="ECO:0000256" key="1">
    <source>
        <dbReference type="SAM" id="Phobius"/>
    </source>
</evidence>
<organism evidence="2 3">
    <name type="scientific">Cyclobacterium lianum</name>
    <dbReference type="NCBI Taxonomy" id="388280"/>
    <lineage>
        <taxon>Bacteria</taxon>
        <taxon>Pseudomonadati</taxon>
        <taxon>Bacteroidota</taxon>
        <taxon>Cytophagia</taxon>
        <taxon>Cytophagales</taxon>
        <taxon>Cyclobacteriaceae</taxon>
        <taxon>Cyclobacterium</taxon>
    </lineage>
</organism>
<dbReference type="InterPro" id="IPR013901">
    <property type="entry name" value="Anthrone_oxy"/>
</dbReference>
<accession>A0A1M7JRW0</accession>
<sequence>MDISIKTFSLIGSVILTGLSAGLFLAWSVSVIPGTKKLEDLTYLATMQSINRAILNPGFFLIFFGSLILLCFSFFSEFNHNKLTFWLLLFACTSYLIGTIGATGIGNVPLNDQLEALNLSKISQNKMSVFRKYYETNWNRLHQIRTVFALVSFVLALLALCYQNSKITSL</sequence>
<feature type="transmembrane region" description="Helical" evidence="1">
    <location>
        <begin position="144"/>
        <end position="162"/>
    </location>
</feature>
<evidence type="ECO:0000313" key="3">
    <source>
        <dbReference type="Proteomes" id="UP000184513"/>
    </source>
</evidence>
<dbReference type="OrthoDB" id="772592at2"/>
<feature type="transmembrane region" description="Helical" evidence="1">
    <location>
        <begin position="83"/>
        <end position="105"/>
    </location>
</feature>